<dbReference type="InterPro" id="IPR046521">
    <property type="entry name" value="DUF6698"/>
</dbReference>
<evidence type="ECO:0000313" key="2">
    <source>
        <dbReference type="EMBL" id="KZV88624.1"/>
    </source>
</evidence>
<evidence type="ECO:0000313" key="3">
    <source>
        <dbReference type="Proteomes" id="UP000077266"/>
    </source>
</evidence>
<keyword evidence="3" id="KW-1185">Reference proteome</keyword>
<feature type="region of interest" description="Disordered" evidence="1">
    <location>
        <begin position="1"/>
        <end position="39"/>
    </location>
</feature>
<reference evidence="2 3" key="1">
    <citation type="journal article" date="2016" name="Mol. Biol. Evol.">
        <title>Comparative Genomics of Early-Diverging Mushroom-Forming Fungi Provides Insights into the Origins of Lignocellulose Decay Capabilities.</title>
        <authorList>
            <person name="Nagy L.G."/>
            <person name="Riley R."/>
            <person name="Tritt A."/>
            <person name="Adam C."/>
            <person name="Daum C."/>
            <person name="Floudas D."/>
            <person name="Sun H."/>
            <person name="Yadav J.S."/>
            <person name="Pangilinan J."/>
            <person name="Larsson K.H."/>
            <person name="Matsuura K."/>
            <person name="Barry K."/>
            <person name="Labutti K."/>
            <person name="Kuo R."/>
            <person name="Ohm R.A."/>
            <person name="Bhattacharya S.S."/>
            <person name="Shirouzu T."/>
            <person name="Yoshinaga Y."/>
            <person name="Martin F.M."/>
            <person name="Grigoriev I.V."/>
            <person name="Hibbett D.S."/>
        </authorList>
    </citation>
    <scope>NUCLEOTIDE SEQUENCE [LARGE SCALE GENOMIC DNA]</scope>
    <source>
        <strain evidence="2 3">HHB12029</strain>
    </source>
</reference>
<dbReference type="AlphaFoldDB" id="A0A165F9F9"/>
<sequence>MTPPGSSSSSPAPARPPPLKRVAPDTTAGGRRKRRAVDTTPDPLAFWEEFGRIFGRQHNFFDACGTIMERGMELAYDVEDAEDAGTHLELSGPDRRILESWRALSAVLEKKAPDAVTDAQLASKIADRIDKGVSAAKTADTHSMKTQVPVLLAKLYGTLDPPIFPNEKKGRGYDHKVTAKLLCPVTMQFTEENRLSLFGRTVKVPGDVFPRFLYKNMDFFDQDKAVVEAFLNSTPWDGFLRHEILIMFFKLIFISPSSADKDSEEHSTATRKGNAALGNMTQVSVGSIAYTASFLRFALYEGERFTRTDVNADVAGFYSSLYSLLTDPTWEDEVQDLLKCWNRRVFPNAGRENVLSADSTMNFFNKAAAARTAA</sequence>
<gene>
    <name evidence="2" type="ORF">EXIGLDRAFT_839087</name>
</gene>
<accession>A0A165F9F9</accession>
<protein>
    <submittedName>
        <fullName evidence="2">Uncharacterized protein</fullName>
    </submittedName>
</protein>
<dbReference type="OrthoDB" id="3160134at2759"/>
<dbReference type="EMBL" id="KV426095">
    <property type="protein sequence ID" value="KZV88624.1"/>
    <property type="molecule type" value="Genomic_DNA"/>
</dbReference>
<proteinExistence type="predicted"/>
<name>A0A165F9F9_EXIGL</name>
<evidence type="ECO:0000256" key="1">
    <source>
        <dbReference type="SAM" id="MobiDB-lite"/>
    </source>
</evidence>
<dbReference type="STRING" id="1314781.A0A165F9F9"/>
<organism evidence="2 3">
    <name type="scientific">Exidia glandulosa HHB12029</name>
    <dbReference type="NCBI Taxonomy" id="1314781"/>
    <lineage>
        <taxon>Eukaryota</taxon>
        <taxon>Fungi</taxon>
        <taxon>Dikarya</taxon>
        <taxon>Basidiomycota</taxon>
        <taxon>Agaricomycotina</taxon>
        <taxon>Agaricomycetes</taxon>
        <taxon>Auriculariales</taxon>
        <taxon>Exidiaceae</taxon>
        <taxon>Exidia</taxon>
    </lineage>
</organism>
<dbReference type="InParanoid" id="A0A165F9F9"/>
<dbReference type="Pfam" id="PF20414">
    <property type="entry name" value="DUF6698"/>
    <property type="match status" value="1"/>
</dbReference>
<feature type="compositionally biased region" description="Low complexity" evidence="1">
    <location>
        <begin position="1"/>
        <end position="12"/>
    </location>
</feature>
<dbReference type="Proteomes" id="UP000077266">
    <property type="component" value="Unassembled WGS sequence"/>
</dbReference>